<name>A0A0A9XHF0_LYGHE</name>
<protein>
    <submittedName>
        <fullName evidence="2">Uncharacterized protein</fullName>
    </submittedName>
</protein>
<sequence length="524" mass="58553">ESQPEQPHETTVETNQNVEETAAANGSEEVQDEPRETTTTESQPEQMHETTAETNQNVGETGSGNGSQEITDVPSVPPESLDTTDLPRASELENGAANGSQSAVVDVPPKLPESDDVPDTLPETEDSPLESKEAKDGSNLLQDTIDTSATLPETTDSPNENVETPNEAPTELQEGTVMSIKPDSLQAITPMVTSAPPGTGSAEVQEVSQNEPKKKKLSFDKLQRFSFKLSTLRAKQYELIRKLKIMEAARPKFVFADLEIKSALSERKPEKEKLLYLLSENRRMEEKCFYGTIETKKCQEMTSFYSGKREELYNMLDTLLSMTHNAEAEDYLRSIKNDLLEALKVTQAELEKHKKAMAVRNKEFQQLSMEMMKATQGNGVSQLLRTKLKKGTPLADDEILQLTLEKCLETNNKLKTSIQSLGVQIDNLREQYLWKRNEFVTKLKNEFDNSFLQTAPPDVKSPEESNPPTPAGSMFDLILDQGSMANRMAMIGKNTEDLIKYHYKLKDLKSRIVTTTGQPPSLRQ</sequence>
<evidence type="ECO:0000256" key="1">
    <source>
        <dbReference type="SAM" id="MobiDB-lite"/>
    </source>
</evidence>
<accession>A0A0A9XHF0</accession>
<feature type="region of interest" description="Disordered" evidence="1">
    <location>
        <begin position="1"/>
        <end position="174"/>
    </location>
</feature>
<gene>
    <name evidence="2" type="ORF">CM83_6842</name>
</gene>
<evidence type="ECO:0000313" key="2">
    <source>
        <dbReference type="EMBL" id="JAG20122.1"/>
    </source>
</evidence>
<feature type="compositionally biased region" description="Acidic residues" evidence="1">
    <location>
        <begin position="114"/>
        <end position="128"/>
    </location>
</feature>
<feature type="non-terminal residue" evidence="2">
    <location>
        <position position="1"/>
    </location>
</feature>
<feature type="compositionally biased region" description="Basic and acidic residues" evidence="1">
    <location>
        <begin position="1"/>
        <end position="11"/>
    </location>
</feature>
<feature type="compositionally biased region" description="Low complexity" evidence="1">
    <location>
        <begin position="12"/>
        <end position="21"/>
    </location>
</feature>
<organism evidence="2">
    <name type="scientific">Lygus hesperus</name>
    <name type="common">Western plant bug</name>
    <dbReference type="NCBI Taxonomy" id="30085"/>
    <lineage>
        <taxon>Eukaryota</taxon>
        <taxon>Metazoa</taxon>
        <taxon>Ecdysozoa</taxon>
        <taxon>Arthropoda</taxon>
        <taxon>Hexapoda</taxon>
        <taxon>Insecta</taxon>
        <taxon>Pterygota</taxon>
        <taxon>Neoptera</taxon>
        <taxon>Paraneoptera</taxon>
        <taxon>Hemiptera</taxon>
        <taxon>Heteroptera</taxon>
        <taxon>Panheteroptera</taxon>
        <taxon>Cimicomorpha</taxon>
        <taxon>Miridae</taxon>
        <taxon>Mirini</taxon>
        <taxon>Lygus</taxon>
    </lineage>
</organism>
<feature type="compositionally biased region" description="Polar residues" evidence="1">
    <location>
        <begin position="139"/>
        <end position="164"/>
    </location>
</feature>
<feature type="region of interest" description="Disordered" evidence="1">
    <location>
        <begin position="453"/>
        <end position="472"/>
    </location>
</feature>
<feature type="compositionally biased region" description="Polar residues" evidence="1">
    <location>
        <begin position="52"/>
        <end position="70"/>
    </location>
</feature>
<reference evidence="2" key="2">
    <citation type="submission" date="2014-07" db="EMBL/GenBank/DDBJ databases">
        <authorList>
            <person name="Hull J."/>
        </authorList>
    </citation>
    <scope>NUCLEOTIDE SEQUENCE</scope>
</reference>
<dbReference type="AlphaFoldDB" id="A0A0A9XHF0"/>
<dbReference type="EMBL" id="GBHO01023482">
    <property type="protein sequence ID" value="JAG20122.1"/>
    <property type="molecule type" value="Transcribed_RNA"/>
</dbReference>
<proteinExistence type="predicted"/>
<reference evidence="2" key="1">
    <citation type="journal article" date="2014" name="PLoS ONE">
        <title>Transcriptome-Based Identification of ABC Transporters in the Western Tarnished Plant Bug Lygus hesperus.</title>
        <authorList>
            <person name="Hull J.J."/>
            <person name="Chaney K."/>
            <person name="Geib S.M."/>
            <person name="Fabrick J.A."/>
            <person name="Brent C.S."/>
            <person name="Walsh D."/>
            <person name="Lavine L.C."/>
        </authorList>
    </citation>
    <scope>NUCLEOTIDE SEQUENCE</scope>
</reference>